<dbReference type="AlphaFoldDB" id="A0A136PWH4"/>
<protein>
    <submittedName>
        <fullName evidence="2">Uncharacterized protein</fullName>
    </submittedName>
</protein>
<sequence>MTWNGHWHGFGPWVGPSSEYAKEDRRRPGRDPNDDQTRVFLTNTMTPVQTGHALLRRNQVSADRTWTDVEDALLWIRRTWNANPPGGDVLPLDQHLAYDRGHLSRGSDCALGYYSPGFTFVSYSVVCCPNHFFPHLPCPLPPR</sequence>
<reference evidence="2 3" key="1">
    <citation type="submission" date="2016-01" db="EMBL/GenBank/DDBJ databases">
        <title>Whole genome sequence and analysis of Micromonospora rosaria DSM 803, which can produce antibacterial substance rosamicin.</title>
        <authorList>
            <person name="Yang H."/>
            <person name="He X."/>
            <person name="Zhu D."/>
        </authorList>
    </citation>
    <scope>NUCLEOTIDE SEQUENCE [LARGE SCALE GENOMIC DNA]</scope>
    <source>
        <strain evidence="2 3">DSM 803</strain>
    </source>
</reference>
<dbReference type="RefSeq" id="WP_067361532.1">
    <property type="nucleotide sequence ID" value="NZ_JBIUBN010000031.1"/>
</dbReference>
<evidence type="ECO:0000256" key="1">
    <source>
        <dbReference type="SAM" id="MobiDB-lite"/>
    </source>
</evidence>
<name>A0A136PWH4_9ACTN</name>
<feature type="region of interest" description="Disordered" evidence="1">
    <location>
        <begin position="18"/>
        <end position="37"/>
    </location>
</feature>
<dbReference type="OrthoDB" id="4320824at2"/>
<comment type="caution">
    <text evidence="2">The sequence shown here is derived from an EMBL/GenBank/DDBJ whole genome shotgun (WGS) entry which is preliminary data.</text>
</comment>
<feature type="compositionally biased region" description="Basic and acidic residues" evidence="1">
    <location>
        <begin position="20"/>
        <end position="37"/>
    </location>
</feature>
<dbReference type="EMBL" id="LRQV01000015">
    <property type="protein sequence ID" value="KXK62687.1"/>
    <property type="molecule type" value="Genomic_DNA"/>
</dbReference>
<evidence type="ECO:0000313" key="3">
    <source>
        <dbReference type="Proteomes" id="UP000070620"/>
    </source>
</evidence>
<dbReference type="Proteomes" id="UP000070620">
    <property type="component" value="Unassembled WGS sequence"/>
</dbReference>
<organism evidence="2 3">
    <name type="scientific">Micromonospora rosaria</name>
    <dbReference type="NCBI Taxonomy" id="47874"/>
    <lineage>
        <taxon>Bacteria</taxon>
        <taxon>Bacillati</taxon>
        <taxon>Actinomycetota</taxon>
        <taxon>Actinomycetes</taxon>
        <taxon>Micromonosporales</taxon>
        <taxon>Micromonosporaceae</taxon>
        <taxon>Micromonospora</taxon>
    </lineage>
</organism>
<proteinExistence type="predicted"/>
<evidence type="ECO:0000313" key="2">
    <source>
        <dbReference type="EMBL" id="KXK62687.1"/>
    </source>
</evidence>
<accession>A0A136PWH4</accession>
<gene>
    <name evidence="2" type="ORF">AWW66_07140</name>
</gene>
<keyword evidence="3" id="KW-1185">Reference proteome</keyword>